<keyword evidence="13" id="KW-1185">Reference proteome</keyword>
<comment type="function">
    <text evidence="9">Transcription factor that binds specifically to a 5'-AA[AG]G-3' consensus core sequence.</text>
</comment>
<evidence type="ECO:0000256" key="1">
    <source>
        <dbReference type="ARBA" id="ARBA00022723"/>
    </source>
</evidence>
<dbReference type="PROSITE" id="PS01361">
    <property type="entry name" value="ZF_DOF_1"/>
    <property type="match status" value="1"/>
</dbReference>
<evidence type="ECO:0000256" key="4">
    <source>
        <dbReference type="ARBA" id="ARBA00023015"/>
    </source>
</evidence>
<dbReference type="AlphaFoldDB" id="A0A7J7LGW6"/>
<name>A0A7J7LGW6_9MAGN</name>
<evidence type="ECO:0000256" key="8">
    <source>
        <dbReference type="PROSITE-ProRule" id="PRU00071"/>
    </source>
</evidence>
<dbReference type="EMBL" id="JACGCM010002284">
    <property type="protein sequence ID" value="KAF6141921.1"/>
    <property type="molecule type" value="Genomic_DNA"/>
</dbReference>
<evidence type="ECO:0000256" key="2">
    <source>
        <dbReference type="ARBA" id="ARBA00022771"/>
    </source>
</evidence>
<feature type="domain" description="Dof-type" evidence="11">
    <location>
        <begin position="31"/>
        <end position="85"/>
    </location>
</feature>
<sequence length="275" mass="29739">MNQQGGEEYQRIMERKAKPPPPPPPSQQQPLKCPRCESTNTKFCYYNNYNLSQPRYFCKNCKRYWTQGGILRNVPIGGGCRKGKRSSSKKAPSSSSEINTPNIPNFLTTTSALPSKSISSSSSLTPPIYYPSGGFVSSTLQPFNQHVGNIGNDFGGSSTFGQLQGFSLPSFSTPQQQHQYGMVDNGSLQPYRSSTSSQDWFINAPDPSNQPQSLYWSSNNNNNNNNVVSTSGGNSGGVGGGLGSSLNNPNQRRTSDQLDGFGLPPIASSSPSLIM</sequence>
<feature type="compositionally biased region" description="Polar residues" evidence="10">
    <location>
        <begin position="165"/>
        <end position="179"/>
    </location>
</feature>
<dbReference type="InterPro" id="IPR003851">
    <property type="entry name" value="Znf_Dof"/>
</dbReference>
<dbReference type="GO" id="GO:0008270">
    <property type="term" value="F:zinc ion binding"/>
    <property type="evidence" value="ECO:0007669"/>
    <property type="project" value="UniProtKB-KW"/>
</dbReference>
<keyword evidence="5 8" id="KW-0238">DNA-binding</keyword>
<proteinExistence type="predicted"/>
<dbReference type="InterPro" id="IPR045174">
    <property type="entry name" value="Dof"/>
</dbReference>
<feature type="region of interest" description="Disordered" evidence="10">
    <location>
        <begin position="76"/>
        <end position="104"/>
    </location>
</feature>
<evidence type="ECO:0000256" key="10">
    <source>
        <dbReference type="SAM" id="MobiDB-lite"/>
    </source>
</evidence>
<dbReference type="GO" id="GO:0005634">
    <property type="term" value="C:nucleus"/>
    <property type="evidence" value="ECO:0007669"/>
    <property type="project" value="UniProtKB-SubCell"/>
</dbReference>
<evidence type="ECO:0000313" key="12">
    <source>
        <dbReference type="EMBL" id="KAF6141921.1"/>
    </source>
</evidence>
<keyword evidence="3 9" id="KW-0862">Zinc</keyword>
<evidence type="ECO:0000313" key="13">
    <source>
        <dbReference type="Proteomes" id="UP000541444"/>
    </source>
</evidence>
<evidence type="ECO:0000256" key="7">
    <source>
        <dbReference type="ARBA" id="ARBA00023242"/>
    </source>
</evidence>
<organism evidence="12 13">
    <name type="scientific">Kingdonia uniflora</name>
    <dbReference type="NCBI Taxonomy" id="39325"/>
    <lineage>
        <taxon>Eukaryota</taxon>
        <taxon>Viridiplantae</taxon>
        <taxon>Streptophyta</taxon>
        <taxon>Embryophyta</taxon>
        <taxon>Tracheophyta</taxon>
        <taxon>Spermatophyta</taxon>
        <taxon>Magnoliopsida</taxon>
        <taxon>Ranunculales</taxon>
        <taxon>Circaeasteraceae</taxon>
        <taxon>Kingdonia</taxon>
    </lineage>
</organism>
<dbReference type="PANTHER" id="PTHR31992:SF141">
    <property type="entry name" value="DOF ZINC FINGER PROTEIN DOF1.4"/>
    <property type="match status" value="1"/>
</dbReference>
<dbReference type="GO" id="GO:0003677">
    <property type="term" value="F:DNA binding"/>
    <property type="evidence" value="ECO:0007669"/>
    <property type="project" value="UniProtKB-UniRule"/>
</dbReference>
<feature type="compositionally biased region" description="Gly residues" evidence="10">
    <location>
        <begin position="233"/>
        <end position="243"/>
    </location>
</feature>
<evidence type="ECO:0000256" key="6">
    <source>
        <dbReference type="ARBA" id="ARBA00023163"/>
    </source>
</evidence>
<comment type="caution">
    <text evidence="12">The sequence shown here is derived from an EMBL/GenBank/DDBJ whole genome shotgun (WGS) entry which is preliminary data.</text>
</comment>
<evidence type="ECO:0000256" key="9">
    <source>
        <dbReference type="RuleBase" id="RU369094"/>
    </source>
</evidence>
<dbReference type="PANTHER" id="PTHR31992">
    <property type="entry name" value="DOF ZINC FINGER PROTEIN DOF1.4-RELATED"/>
    <property type="match status" value="1"/>
</dbReference>
<evidence type="ECO:0000259" key="11">
    <source>
        <dbReference type="PROSITE" id="PS50884"/>
    </source>
</evidence>
<keyword evidence="6 9" id="KW-0804">Transcription</keyword>
<dbReference type="OrthoDB" id="1927254at2759"/>
<keyword evidence="4 9" id="KW-0805">Transcription regulation</keyword>
<feature type="region of interest" description="Disordered" evidence="10">
    <location>
        <begin position="165"/>
        <end position="275"/>
    </location>
</feature>
<keyword evidence="2 8" id="KW-0863">Zinc-finger</keyword>
<dbReference type="PROSITE" id="PS50884">
    <property type="entry name" value="ZF_DOF_2"/>
    <property type="match status" value="1"/>
</dbReference>
<feature type="region of interest" description="Disordered" evidence="10">
    <location>
        <begin position="1"/>
        <end position="33"/>
    </location>
</feature>
<reference evidence="12 13" key="1">
    <citation type="journal article" date="2020" name="IScience">
        <title>Genome Sequencing of the Endangered Kingdonia uniflora (Circaeasteraceae, Ranunculales) Reveals Potential Mechanisms of Evolutionary Specialization.</title>
        <authorList>
            <person name="Sun Y."/>
            <person name="Deng T."/>
            <person name="Zhang A."/>
            <person name="Moore M.J."/>
            <person name="Landis J.B."/>
            <person name="Lin N."/>
            <person name="Zhang H."/>
            <person name="Zhang X."/>
            <person name="Huang J."/>
            <person name="Zhang X."/>
            <person name="Sun H."/>
            <person name="Wang H."/>
        </authorList>
    </citation>
    <scope>NUCLEOTIDE SEQUENCE [LARGE SCALE GENOMIC DNA]</scope>
    <source>
        <strain evidence="12">TB1705</strain>
        <tissue evidence="12">Leaf</tissue>
    </source>
</reference>
<accession>A0A7J7LGW6</accession>
<protein>
    <recommendedName>
        <fullName evidence="9">Dof zinc finger protein</fullName>
    </recommendedName>
</protein>
<gene>
    <name evidence="12" type="ORF">GIB67_037889</name>
</gene>
<feature type="compositionally biased region" description="Low complexity" evidence="10">
    <location>
        <begin position="217"/>
        <end position="232"/>
    </location>
</feature>
<feature type="compositionally biased region" description="Basic and acidic residues" evidence="10">
    <location>
        <begin position="8"/>
        <end position="17"/>
    </location>
</feature>
<dbReference type="GO" id="GO:0003700">
    <property type="term" value="F:DNA-binding transcription factor activity"/>
    <property type="evidence" value="ECO:0007669"/>
    <property type="project" value="UniProtKB-UniRule"/>
</dbReference>
<keyword evidence="7 8" id="KW-0539">Nucleus</keyword>
<feature type="compositionally biased region" description="Polar residues" evidence="10">
    <location>
        <begin position="186"/>
        <end position="216"/>
    </location>
</feature>
<dbReference type="Proteomes" id="UP000541444">
    <property type="component" value="Unassembled WGS sequence"/>
</dbReference>
<dbReference type="Pfam" id="PF02701">
    <property type="entry name" value="Zn_ribbon_Dof"/>
    <property type="match status" value="1"/>
</dbReference>
<comment type="subcellular location">
    <subcellularLocation>
        <location evidence="8 9">Nucleus</location>
    </subcellularLocation>
</comment>
<evidence type="ECO:0000256" key="5">
    <source>
        <dbReference type="ARBA" id="ARBA00023125"/>
    </source>
</evidence>
<keyword evidence="1 9" id="KW-0479">Metal-binding</keyword>
<evidence type="ECO:0000256" key="3">
    <source>
        <dbReference type="ARBA" id="ARBA00022833"/>
    </source>
</evidence>
<feature type="compositionally biased region" description="Low complexity" evidence="10">
    <location>
        <begin position="263"/>
        <end position="275"/>
    </location>
</feature>